<sequence length="205" mass="21240">MPLKLGSVGVAAVHGKLHLIGGRDSHTVEPIPGTPISQGFGTVRTHLVYDPARHRWSEAAPLPADPRDHAGIAVLGHSIHVLGGRATTETTNLARHDVYDTRTGRWSTAAPLPTPRSAGAAVVLDGRIVYAGGECKGDAATTPTGVYDDVTAYDSAADRWETVTSMPQGRQAFGAARVGNRAYFTAGALTCGGGGSADNLALSLH</sequence>
<dbReference type="SMART" id="SM00612">
    <property type="entry name" value="Kelch"/>
    <property type="match status" value="2"/>
</dbReference>
<organism evidence="3 4">
    <name type="scientific">Pseudosporangium ferrugineum</name>
    <dbReference type="NCBI Taxonomy" id="439699"/>
    <lineage>
        <taxon>Bacteria</taxon>
        <taxon>Bacillati</taxon>
        <taxon>Actinomycetota</taxon>
        <taxon>Actinomycetes</taxon>
        <taxon>Micromonosporales</taxon>
        <taxon>Micromonosporaceae</taxon>
        <taxon>Pseudosporangium</taxon>
    </lineage>
</organism>
<dbReference type="PANTHER" id="PTHR46260:SF3">
    <property type="entry name" value="RING-TYPE DOMAIN-CONTAINING PROTEIN"/>
    <property type="match status" value="1"/>
</dbReference>
<dbReference type="OrthoDB" id="9813435at2"/>
<protein>
    <submittedName>
        <fullName evidence="3">Galactose oxidase-like protein</fullName>
    </submittedName>
</protein>
<proteinExistence type="predicted"/>
<dbReference type="EMBL" id="PVZG01000016">
    <property type="protein sequence ID" value="PRY22798.1"/>
    <property type="molecule type" value="Genomic_DNA"/>
</dbReference>
<dbReference type="PANTHER" id="PTHR46260">
    <property type="entry name" value="RING-TYPE DOMAIN-CONTAINING PROTEIN"/>
    <property type="match status" value="1"/>
</dbReference>
<evidence type="ECO:0000256" key="2">
    <source>
        <dbReference type="ARBA" id="ARBA00022737"/>
    </source>
</evidence>
<dbReference type="Gene3D" id="2.120.10.80">
    <property type="entry name" value="Kelch-type beta propeller"/>
    <property type="match status" value="1"/>
</dbReference>
<dbReference type="SUPFAM" id="SSF117281">
    <property type="entry name" value="Kelch motif"/>
    <property type="match status" value="1"/>
</dbReference>
<keyword evidence="4" id="KW-1185">Reference proteome</keyword>
<evidence type="ECO:0000313" key="3">
    <source>
        <dbReference type="EMBL" id="PRY22798.1"/>
    </source>
</evidence>
<gene>
    <name evidence="3" type="ORF">CLV70_11657</name>
</gene>
<comment type="caution">
    <text evidence="3">The sequence shown here is derived from an EMBL/GenBank/DDBJ whole genome shotgun (WGS) entry which is preliminary data.</text>
</comment>
<dbReference type="AlphaFoldDB" id="A0A2T0RNS1"/>
<dbReference type="InterPro" id="IPR006652">
    <property type="entry name" value="Kelch_1"/>
</dbReference>
<reference evidence="3 4" key="1">
    <citation type="submission" date="2018-03" db="EMBL/GenBank/DDBJ databases">
        <title>Genomic Encyclopedia of Archaeal and Bacterial Type Strains, Phase II (KMG-II): from individual species to whole genera.</title>
        <authorList>
            <person name="Goeker M."/>
        </authorList>
    </citation>
    <scope>NUCLEOTIDE SEQUENCE [LARGE SCALE GENOMIC DNA]</scope>
    <source>
        <strain evidence="3 4">DSM 45348</strain>
    </source>
</reference>
<name>A0A2T0RNS1_9ACTN</name>
<dbReference type="Proteomes" id="UP000239209">
    <property type="component" value="Unassembled WGS sequence"/>
</dbReference>
<evidence type="ECO:0000256" key="1">
    <source>
        <dbReference type="ARBA" id="ARBA00022441"/>
    </source>
</evidence>
<dbReference type="InterPro" id="IPR015915">
    <property type="entry name" value="Kelch-typ_b-propeller"/>
</dbReference>
<evidence type="ECO:0000313" key="4">
    <source>
        <dbReference type="Proteomes" id="UP000239209"/>
    </source>
</evidence>
<keyword evidence="1" id="KW-0880">Kelch repeat</keyword>
<accession>A0A2T0RNS1</accession>
<dbReference type="InterPro" id="IPR051746">
    <property type="entry name" value="Kelch_domain_containing_8"/>
</dbReference>
<keyword evidence="2" id="KW-0677">Repeat</keyword>